<feature type="compositionally biased region" description="Basic and acidic residues" evidence="1">
    <location>
        <begin position="8"/>
        <end position="19"/>
    </location>
</feature>
<dbReference type="Ensembl" id="ENSPKIT00000023388.1">
    <property type="protein sequence ID" value="ENSPKIP00000011445.1"/>
    <property type="gene ID" value="ENSPKIG00000018532.1"/>
</dbReference>
<keyword evidence="3" id="KW-1185">Reference proteome</keyword>
<dbReference type="Proteomes" id="UP000261540">
    <property type="component" value="Unplaced"/>
</dbReference>
<dbReference type="PANTHER" id="PTHR14241">
    <property type="entry name" value="INTERFERON-INDUCED PROTEIN 44"/>
    <property type="match status" value="1"/>
</dbReference>
<name>A0A3B3R0M1_9TELE</name>
<dbReference type="GeneTree" id="ENSGT00940000163581"/>
<evidence type="ECO:0000256" key="1">
    <source>
        <dbReference type="SAM" id="MobiDB-lite"/>
    </source>
</evidence>
<dbReference type="PANTHER" id="PTHR14241:SF32">
    <property type="entry name" value="VWFA DOMAIN-CONTAINING PROTEIN-RELATED"/>
    <property type="match status" value="1"/>
</dbReference>
<evidence type="ECO:0000313" key="3">
    <source>
        <dbReference type="Proteomes" id="UP000261540"/>
    </source>
</evidence>
<dbReference type="Gene3D" id="3.40.50.300">
    <property type="entry name" value="P-loop containing nucleotide triphosphate hydrolases"/>
    <property type="match status" value="1"/>
</dbReference>
<reference evidence="2" key="1">
    <citation type="submission" date="2025-08" db="UniProtKB">
        <authorList>
            <consortium name="Ensembl"/>
        </authorList>
    </citation>
    <scope>IDENTIFICATION</scope>
</reference>
<protein>
    <submittedName>
        <fullName evidence="2">Uncharacterized protein</fullName>
    </submittedName>
</protein>
<dbReference type="SUPFAM" id="SSF52540">
    <property type="entry name" value="P-loop containing nucleoside triphosphate hydrolases"/>
    <property type="match status" value="1"/>
</dbReference>
<feature type="region of interest" description="Disordered" evidence="1">
    <location>
        <begin position="1"/>
        <end position="20"/>
    </location>
</feature>
<organism evidence="2 3">
    <name type="scientific">Paramormyrops kingsleyae</name>
    <dbReference type="NCBI Taxonomy" id="1676925"/>
    <lineage>
        <taxon>Eukaryota</taxon>
        <taxon>Metazoa</taxon>
        <taxon>Chordata</taxon>
        <taxon>Craniata</taxon>
        <taxon>Vertebrata</taxon>
        <taxon>Euteleostomi</taxon>
        <taxon>Actinopterygii</taxon>
        <taxon>Neopterygii</taxon>
        <taxon>Teleostei</taxon>
        <taxon>Osteoglossocephala</taxon>
        <taxon>Osteoglossomorpha</taxon>
        <taxon>Osteoglossiformes</taxon>
        <taxon>Mormyridae</taxon>
        <taxon>Paramormyrops</taxon>
    </lineage>
</organism>
<accession>A0A3B3R0M1</accession>
<sequence>MGGSSSTERVETEVKEDRNPSLLKEPWRSVVTRTNLKQYLHDYKPTVDSVPRARILLVGAVGAGKSSFFNSINSVCRGNMTSQAKAGSDYRTYTVRAGRGGRPLAFLLCDTMGLEMSLNSGVNIEDIVSILKGYIPDKYQVPLCVMDTNVMNATSLMAFSIQRFVVNMPSETHLLMVLDVPVLVLLTKVDNACPHVQRDLRNVYRSCIIKGLVTSECLSVPVLSVLPVKNYTYETELNDSCDILLLSAMKQMLNFADNYLDSCEENTE</sequence>
<proteinExistence type="predicted"/>
<reference evidence="2" key="2">
    <citation type="submission" date="2025-09" db="UniProtKB">
        <authorList>
            <consortium name="Ensembl"/>
        </authorList>
    </citation>
    <scope>IDENTIFICATION</scope>
</reference>
<dbReference type="GO" id="GO:0006955">
    <property type="term" value="P:immune response"/>
    <property type="evidence" value="ECO:0007669"/>
    <property type="project" value="TreeGrafter"/>
</dbReference>
<evidence type="ECO:0000313" key="2">
    <source>
        <dbReference type="Ensembl" id="ENSPKIP00000011445.1"/>
    </source>
</evidence>
<dbReference type="InterPro" id="IPR027417">
    <property type="entry name" value="P-loop_NTPase"/>
</dbReference>
<dbReference type="AlphaFoldDB" id="A0A3B3R0M1"/>
<dbReference type="STRING" id="1676925.ENSPKIP00000011445"/>